<evidence type="ECO:0000313" key="2">
    <source>
        <dbReference type="Proteomes" id="UP000256478"/>
    </source>
</evidence>
<name>A0A3E0TNV7_9GAMM</name>
<accession>A0A3E0TNV7</accession>
<dbReference type="OrthoDB" id="6267605at2"/>
<dbReference type="RefSeq" id="WP_116006805.1">
    <property type="nucleotide sequence ID" value="NZ_QUOU01000001.1"/>
</dbReference>
<dbReference type="Proteomes" id="UP000256478">
    <property type="component" value="Unassembled WGS sequence"/>
</dbReference>
<reference evidence="1 2" key="1">
    <citation type="submission" date="2018-08" db="EMBL/GenBank/DDBJ databases">
        <title>Thalassotalea euphylliae genome.</title>
        <authorList>
            <person name="Summers S."/>
            <person name="Rice S.A."/>
            <person name="Freckelton M.L."/>
            <person name="Nedved B.T."/>
            <person name="Hadfield M.G."/>
        </authorList>
    </citation>
    <scope>NUCLEOTIDE SEQUENCE [LARGE SCALE GENOMIC DNA]</scope>
    <source>
        <strain evidence="1 2">H1</strain>
    </source>
</reference>
<sequence length="109" mass="12819">MIIEQFINEKIKQIQAYITAVFERTLHYTELDKFIVDTMEEWTLYSVNDETPGNAKERVFWHLMHEISLHGAQALNTDLFFKSEINTCLDFFADKGSYPIDCVGWRPLP</sequence>
<organism evidence="1 2">
    <name type="scientific">Thalassotalea euphylliae</name>
    <dbReference type="NCBI Taxonomy" id="1655234"/>
    <lineage>
        <taxon>Bacteria</taxon>
        <taxon>Pseudomonadati</taxon>
        <taxon>Pseudomonadota</taxon>
        <taxon>Gammaproteobacteria</taxon>
        <taxon>Alteromonadales</taxon>
        <taxon>Colwelliaceae</taxon>
        <taxon>Thalassotalea</taxon>
    </lineage>
</organism>
<protein>
    <submittedName>
        <fullName evidence="1">Uncharacterized protein</fullName>
    </submittedName>
</protein>
<dbReference type="AlphaFoldDB" id="A0A3E0TNV7"/>
<dbReference type="EMBL" id="QUOU01000001">
    <property type="protein sequence ID" value="REL25675.1"/>
    <property type="molecule type" value="Genomic_DNA"/>
</dbReference>
<evidence type="ECO:0000313" key="1">
    <source>
        <dbReference type="EMBL" id="REL25675.1"/>
    </source>
</evidence>
<gene>
    <name evidence="1" type="ORF">DXX93_03295</name>
</gene>
<proteinExistence type="predicted"/>
<comment type="caution">
    <text evidence="1">The sequence shown here is derived from an EMBL/GenBank/DDBJ whole genome shotgun (WGS) entry which is preliminary data.</text>
</comment>